<dbReference type="PRINTS" id="PR00376">
    <property type="entry name" value="IL1BCENZYME"/>
</dbReference>
<feature type="compositionally biased region" description="Low complexity" evidence="3">
    <location>
        <begin position="128"/>
        <end position="150"/>
    </location>
</feature>
<feature type="compositionally biased region" description="Low complexity" evidence="3">
    <location>
        <begin position="37"/>
        <end position="52"/>
    </location>
</feature>
<accession>A0ABM3VGI4</accession>
<dbReference type="InterPro" id="IPR029030">
    <property type="entry name" value="Caspase-like_dom_sf"/>
</dbReference>
<keyword evidence="6" id="KW-1185">Reference proteome</keyword>
<evidence type="ECO:0000313" key="7">
    <source>
        <dbReference type="RefSeq" id="XP_058984904.1"/>
    </source>
</evidence>
<dbReference type="RefSeq" id="XP_058984904.1">
    <property type="nucleotide sequence ID" value="XM_059128921.1"/>
</dbReference>
<dbReference type="PROSITE" id="PS50208">
    <property type="entry name" value="CASPASE_P20"/>
    <property type="match status" value="1"/>
</dbReference>
<dbReference type="PROSITE" id="PS50207">
    <property type="entry name" value="CASPASE_P10"/>
    <property type="match status" value="1"/>
</dbReference>
<dbReference type="PANTHER" id="PTHR10454">
    <property type="entry name" value="CASPASE"/>
    <property type="match status" value="1"/>
</dbReference>
<feature type="region of interest" description="Disordered" evidence="3">
    <location>
        <begin position="106"/>
        <end position="160"/>
    </location>
</feature>
<dbReference type="InterPro" id="IPR002138">
    <property type="entry name" value="Pept_C14_p10"/>
</dbReference>
<organism evidence="6 7">
    <name type="scientific">Musca domestica</name>
    <name type="common">House fly</name>
    <dbReference type="NCBI Taxonomy" id="7370"/>
    <lineage>
        <taxon>Eukaryota</taxon>
        <taxon>Metazoa</taxon>
        <taxon>Ecdysozoa</taxon>
        <taxon>Arthropoda</taxon>
        <taxon>Hexapoda</taxon>
        <taxon>Insecta</taxon>
        <taxon>Pterygota</taxon>
        <taxon>Neoptera</taxon>
        <taxon>Endopterygota</taxon>
        <taxon>Diptera</taxon>
        <taxon>Brachycera</taxon>
        <taxon>Muscomorpha</taxon>
        <taxon>Muscoidea</taxon>
        <taxon>Muscidae</taxon>
        <taxon>Musca</taxon>
    </lineage>
</organism>
<feature type="compositionally biased region" description="Low complexity" evidence="3">
    <location>
        <begin position="109"/>
        <end position="118"/>
    </location>
</feature>
<dbReference type="Proteomes" id="UP001652621">
    <property type="component" value="Unplaced"/>
</dbReference>
<evidence type="ECO:0000259" key="4">
    <source>
        <dbReference type="PROSITE" id="PS50207"/>
    </source>
</evidence>
<evidence type="ECO:0000259" key="5">
    <source>
        <dbReference type="PROSITE" id="PS50208"/>
    </source>
</evidence>
<feature type="compositionally biased region" description="Low complexity" evidence="3">
    <location>
        <begin position="257"/>
        <end position="283"/>
    </location>
</feature>
<dbReference type="Gene3D" id="3.40.50.1460">
    <property type="match status" value="1"/>
</dbReference>
<evidence type="ECO:0000256" key="3">
    <source>
        <dbReference type="SAM" id="MobiDB-lite"/>
    </source>
</evidence>
<protein>
    <submittedName>
        <fullName evidence="7">Mucin-2-like</fullName>
    </submittedName>
</protein>
<proteinExistence type="inferred from homology"/>
<dbReference type="InterPro" id="IPR015917">
    <property type="entry name" value="Pept_C14A"/>
</dbReference>
<feature type="region of interest" description="Disordered" evidence="3">
    <location>
        <begin position="257"/>
        <end position="416"/>
    </location>
</feature>
<dbReference type="GeneID" id="131805591"/>
<comment type="similarity">
    <text evidence="1 2">Belongs to the peptidase C14A family.</text>
</comment>
<sequence>MKWNWGKSDKTHDDADTSDNTMSKALVKQDPRTKVKTTSAQSETTNTTTQNATIFNNNAKTVTFQTTKQTVTSRQTARVTEITTRRTPTPQELEEMMRLLAMNKKAETKTFTTTSTTSGGVPLRRNRPSNLPALPSSSSTSRNSINSLNNKSTPKFKNSAAASPVSRLIFSYESHQGGDGPKTPTTPTLVKTQTTTVTEKNGRTITQRVEEHRIKLDPKSFKLSTPNSPLSRNYMGEDSFVARDAQLFKLPALPAPSTTSTFSSSFNKPLTTSSTSSYTSPYSNKQWSATAGLSKPSTTTTTLSNLKFSSSSKPSSTTTSLTFTTTTKPISSFSSRVTSKPGGSSIGSSSLSTSSNSKPGSLFSSWSTPTATTTKADARPFPRTTTTTTSSSFPWTNNSKTATTTSTFSPTLNPKPVTSTVMAPNVKTPKETGPRLKPGYAYIFNNVIFDNPNNEERIGSAEDVKALVQTFELYKMKVTVIENAKVDKIKKTVEKIQTKDFSEYACLVIVILSHGNRHEEIAAKDGHYSIDDHVLFPILRNATLNDKPKMFFIQACKGSMQSMGYYTDATMFSPPGSANEILKCYSTFEGFVSYRTEKGSIFIQSLCNNLKLFGATKNIKDIMETVTLLVKKQSMNKQIPAYTSTLTKPFVFGDYVKWAK</sequence>
<dbReference type="InterPro" id="IPR001309">
    <property type="entry name" value="Pept_C14_p20"/>
</dbReference>
<evidence type="ECO:0000256" key="2">
    <source>
        <dbReference type="RuleBase" id="RU003971"/>
    </source>
</evidence>
<dbReference type="SMART" id="SM00115">
    <property type="entry name" value="CASc"/>
    <property type="match status" value="1"/>
</dbReference>
<dbReference type="InterPro" id="IPR002398">
    <property type="entry name" value="Pept_C14"/>
</dbReference>
<feature type="domain" description="Caspase family p20" evidence="5">
    <location>
        <begin position="437"/>
        <end position="560"/>
    </location>
</feature>
<evidence type="ECO:0000313" key="6">
    <source>
        <dbReference type="Proteomes" id="UP001652621"/>
    </source>
</evidence>
<reference evidence="7" key="1">
    <citation type="submission" date="2025-08" db="UniProtKB">
        <authorList>
            <consortium name="RefSeq"/>
        </authorList>
    </citation>
    <scope>IDENTIFICATION</scope>
    <source>
        <strain evidence="7">Aabys</strain>
        <tissue evidence="7">Whole body</tissue>
    </source>
</reference>
<feature type="compositionally biased region" description="Low complexity" evidence="3">
    <location>
        <begin position="293"/>
        <end position="362"/>
    </location>
</feature>
<dbReference type="PANTHER" id="PTHR10454:SF232">
    <property type="entry name" value="AT03047P-RELATED"/>
    <property type="match status" value="1"/>
</dbReference>
<gene>
    <name evidence="7" type="primary">LOC131805591</name>
</gene>
<dbReference type="SUPFAM" id="SSF52129">
    <property type="entry name" value="Caspase-like"/>
    <property type="match status" value="1"/>
</dbReference>
<dbReference type="InterPro" id="IPR011600">
    <property type="entry name" value="Pept_C14_caspase"/>
</dbReference>
<dbReference type="Pfam" id="PF00656">
    <property type="entry name" value="Peptidase_C14"/>
    <property type="match status" value="1"/>
</dbReference>
<feature type="compositionally biased region" description="Low complexity" evidence="3">
    <location>
        <begin position="384"/>
        <end position="414"/>
    </location>
</feature>
<evidence type="ECO:0000256" key="1">
    <source>
        <dbReference type="ARBA" id="ARBA00010134"/>
    </source>
</evidence>
<feature type="domain" description="Caspase family p10" evidence="4">
    <location>
        <begin position="580"/>
        <end position="654"/>
    </location>
</feature>
<feature type="region of interest" description="Disordered" evidence="3">
    <location>
        <begin position="1"/>
        <end position="52"/>
    </location>
</feature>
<name>A0ABM3VGI4_MUSDO</name>
<feature type="compositionally biased region" description="Polar residues" evidence="3">
    <location>
        <begin position="363"/>
        <end position="375"/>
    </location>
</feature>